<gene>
    <name evidence="2" type="ORF">R1sor_026368</name>
</gene>
<sequence>MSALLLVALFFCLPPQVFLFPAAQRCSVILPVLPVSAWPNPFSSVFSYACLVSFYGRAQEGVHKMRANFGVAPIVRSSGRSSQLSNRGLEHFCESTRESVEIHSLAARKAYDLVHGNHLELPIPHIQAVEYLAGYRTWD</sequence>
<proteinExistence type="predicted"/>
<accession>A0ABD3GEG5</accession>
<name>A0ABD3GEG5_9MARC</name>
<dbReference type="Proteomes" id="UP001633002">
    <property type="component" value="Unassembled WGS sequence"/>
</dbReference>
<feature type="chain" id="PRO_5044775728" evidence="1">
    <location>
        <begin position="20"/>
        <end position="139"/>
    </location>
</feature>
<evidence type="ECO:0000256" key="1">
    <source>
        <dbReference type="SAM" id="SignalP"/>
    </source>
</evidence>
<comment type="caution">
    <text evidence="2">The sequence shown here is derived from an EMBL/GenBank/DDBJ whole genome shotgun (WGS) entry which is preliminary data.</text>
</comment>
<keyword evidence="3" id="KW-1185">Reference proteome</keyword>
<feature type="signal peptide" evidence="1">
    <location>
        <begin position="1"/>
        <end position="19"/>
    </location>
</feature>
<protein>
    <submittedName>
        <fullName evidence="2">Uncharacterized protein</fullName>
    </submittedName>
</protein>
<evidence type="ECO:0000313" key="3">
    <source>
        <dbReference type="Proteomes" id="UP001633002"/>
    </source>
</evidence>
<keyword evidence="1" id="KW-0732">Signal</keyword>
<dbReference type="EMBL" id="JBJQOH010000008">
    <property type="protein sequence ID" value="KAL3676420.1"/>
    <property type="molecule type" value="Genomic_DNA"/>
</dbReference>
<reference evidence="2 3" key="1">
    <citation type="submission" date="2024-09" db="EMBL/GenBank/DDBJ databases">
        <title>Chromosome-scale assembly of Riccia sorocarpa.</title>
        <authorList>
            <person name="Paukszto L."/>
        </authorList>
    </citation>
    <scope>NUCLEOTIDE SEQUENCE [LARGE SCALE GENOMIC DNA]</scope>
    <source>
        <strain evidence="2">LP-2024</strain>
        <tissue evidence="2">Aerial parts of the thallus</tissue>
    </source>
</reference>
<organism evidence="2 3">
    <name type="scientific">Riccia sorocarpa</name>
    <dbReference type="NCBI Taxonomy" id="122646"/>
    <lineage>
        <taxon>Eukaryota</taxon>
        <taxon>Viridiplantae</taxon>
        <taxon>Streptophyta</taxon>
        <taxon>Embryophyta</taxon>
        <taxon>Marchantiophyta</taxon>
        <taxon>Marchantiopsida</taxon>
        <taxon>Marchantiidae</taxon>
        <taxon>Marchantiales</taxon>
        <taxon>Ricciaceae</taxon>
        <taxon>Riccia</taxon>
    </lineage>
</organism>
<dbReference type="AlphaFoldDB" id="A0ABD3GEG5"/>
<evidence type="ECO:0000313" key="2">
    <source>
        <dbReference type="EMBL" id="KAL3676420.1"/>
    </source>
</evidence>